<keyword evidence="4" id="KW-1185">Reference proteome</keyword>
<dbReference type="PANTHER" id="PTHR16121">
    <property type="entry name" value="CAP-SPECIFIC MRNA (NUCLEOSIDE-2'-O-)-METHYLTRANSFERASE 1-RELATED"/>
    <property type="match status" value="1"/>
</dbReference>
<name>A0A0P1B509_PLAHL</name>
<keyword evidence="1" id="KW-0506">mRNA capping</keyword>
<keyword evidence="1 3" id="KW-0808">Transferase</keyword>
<dbReference type="InterPro" id="IPR050851">
    <property type="entry name" value="mRNA_Cap_2O-Ribose_MeTrfase"/>
</dbReference>
<dbReference type="RefSeq" id="XP_024585949.1">
    <property type="nucleotide sequence ID" value="XM_024720785.1"/>
</dbReference>
<reference evidence="4" key="1">
    <citation type="submission" date="2014-09" db="EMBL/GenBank/DDBJ databases">
        <authorList>
            <person name="Sharma Rahul"/>
            <person name="Thines Marco"/>
        </authorList>
    </citation>
    <scope>NUCLEOTIDE SEQUENCE [LARGE SCALE GENOMIC DNA]</scope>
</reference>
<evidence type="ECO:0000313" key="3">
    <source>
        <dbReference type="EMBL" id="CEG49580.1"/>
    </source>
</evidence>
<keyword evidence="1" id="KW-0949">S-adenosyl-L-methionine</keyword>
<dbReference type="EC" id="2.1.1.57" evidence="1"/>
<dbReference type="OMA" id="QACRRIN"/>
<dbReference type="InterPro" id="IPR029063">
    <property type="entry name" value="SAM-dependent_MTases_sf"/>
</dbReference>
<evidence type="ECO:0000313" key="4">
    <source>
        <dbReference type="Proteomes" id="UP000054928"/>
    </source>
</evidence>
<dbReference type="OrthoDB" id="10251234at2759"/>
<dbReference type="Proteomes" id="UP000054928">
    <property type="component" value="Unassembled WGS sequence"/>
</dbReference>
<proteinExistence type="predicted"/>
<keyword evidence="1" id="KW-0539">Nucleus</keyword>
<sequence length="447" mass="50796">MSENEELIANIGITSFGRVNRRMNHRKINKLPQILPGTELVVKLADLPINSVEVGRYGLLSLLYQSKGFDALEIALDRTKDIIHEVGEIRKQLIDLTLLQELKQEKEKFDELVSSEFLTARTATNQFESLGRYHFINRSAMKLANLDYIFQWTYSLKERGDKFSFADICGGPGGFSEYLLWKMDQIAIEGHGYGITLKDAANDCDWRLPTRFRKSMTICYGEDGTGNLYSIANVHSFRDCVRRQHPDGVDLAVADGGFPDARSQLNQESIMTRLILAEVLAMFAALRIGGDFICKTFELVTPAMIEICWILHQSFKCFAVVKPITCRPASSERYLVARGLRAGLPTSKLVAVLEDRLTNSYSETKFDFKLRFLHNNTSLSNDDNFLQYLMAANDVIGTSQLHACRCINEFAANPGKRKAQNKEVTVDPRQYYRCWQLRSNSPRKTQI</sequence>
<accession>A0A0P1B509</accession>
<feature type="domain" description="RrmJ-type SAM-dependent 2'-O-MTase" evidence="2">
    <location>
        <begin position="134"/>
        <end position="341"/>
    </location>
</feature>
<dbReference type="GO" id="GO:0004483">
    <property type="term" value="F:methyltransferase cap1 activity"/>
    <property type="evidence" value="ECO:0007669"/>
    <property type="project" value="UniProtKB-UniRule"/>
</dbReference>
<dbReference type="GeneID" id="36402393"/>
<dbReference type="Pfam" id="PF01728">
    <property type="entry name" value="FtsJ"/>
    <property type="match status" value="1"/>
</dbReference>
<keyword evidence="1" id="KW-0507">mRNA processing</keyword>
<dbReference type="GO" id="GO:0016556">
    <property type="term" value="P:mRNA modification"/>
    <property type="evidence" value="ECO:0007669"/>
    <property type="project" value="UniProtKB-UniRule"/>
</dbReference>
<dbReference type="STRING" id="4781.A0A0P1B509"/>
<dbReference type="SUPFAM" id="SSF53335">
    <property type="entry name" value="S-adenosyl-L-methionine-dependent methyltransferases"/>
    <property type="match status" value="1"/>
</dbReference>
<dbReference type="PROSITE" id="PS51613">
    <property type="entry name" value="SAM_MT_RRMJ"/>
    <property type="match status" value="1"/>
</dbReference>
<evidence type="ECO:0000256" key="1">
    <source>
        <dbReference type="RuleBase" id="RU368012"/>
    </source>
</evidence>
<dbReference type="GO" id="GO:0032259">
    <property type="term" value="P:methylation"/>
    <property type="evidence" value="ECO:0007669"/>
    <property type="project" value="UniProtKB-KW"/>
</dbReference>
<dbReference type="PANTHER" id="PTHR16121:SF0">
    <property type="entry name" value="CAP-SPECIFIC MRNA (NUCLEOSIDE-2'-O-)-METHYLTRANSFERASE 1"/>
    <property type="match status" value="1"/>
</dbReference>
<dbReference type="GO" id="GO:0005634">
    <property type="term" value="C:nucleus"/>
    <property type="evidence" value="ECO:0007669"/>
    <property type="project" value="UniProtKB-SubCell"/>
</dbReference>
<comment type="function">
    <text evidence="1">S-adenosyl-L-methionine-dependent methyltransferase that mediates RNA cap1 2'-O-ribose methylation to the 5'-cap structure of RNAs. Methylates the ribose of the first nucleotide of a m(7)GpppG-capped mRNA to produce m(7)GpppNmp (cap1).</text>
</comment>
<dbReference type="InterPro" id="IPR002877">
    <property type="entry name" value="RNA_MeTrfase_FtsJ_dom"/>
</dbReference>
<dbReference type="AlphaFoldDB" id="A0A0P1B509"/>
<dbReference type="GO" id="GO:0005737">
    <property type="term" value="C:cytoplasm"/>
    <property type="evidence" value="ECO:0007669"/>
    <property type="project" value="TreeGrafter"/>
</dbReference>
<dbReference type="GO" id="GO:0006370">
    <property type="term" value="P:7-methylguanosine mRNA capping"/>
    <property type="evidence" value="ECO:0007669"/>
    <property type="project" value="UniProtKB-UniRule"/>
</dbReference>
<dbReference type="Gene3D" id="3.40.50.12760">
    <property type="match status" value="1"/>
</dbReference>
<organism evidence="3 4">
    <name type="scientific">Plasmopara halstedii</name>
    <name type="common">Downy mildew of sunflower</name>
    <dbReference type="NCBI Taxonomy" id="4781"/>
    <lineage>
        <taxon>Eukaryota</taxon>
        <taxon>Sar</taxon>
        <taxon>Stramenopiles</taxon>
        <taxon>Oomycota</taxon>
        <taxon>Peronosporomycetes</taxon>
        <taxon>Peronosporales</taxon>
        <taxon>Peronosporaceae</taxon>
        <taxon>Plasmopara</taxon>
    </lineage>
</organism>
<dbReference type="InterPro" id="IPR025816">
    <property type="entry name" value="RrmJ-type_MeTrfase"/>
</dbReference>
<comment type="subcellular location">
    <subcellularLocation>
        <location evidence="1">Nucleus</location>
    </subcellularLocation>
</comment>
<evidence type="ECO:0000259" key="2">
    <source>
        <dbReference type="PROSITE" id="PS51613"/>
    </source>
</evidence>
<comment type="catalytic activity">
    <reaction evidence="1">
        <text>a 5'-end (N(7)-methyl 5'-triphosphoguanosine)-ribonucleoside in mRNA + S-adenosyl-L-methionine = a 5'-end (N(7)-methyl 5'-triphosphoguanosine)-(2'-O-methyl-ribonucleoside) in mRNA + S-adenosyl-L-homocysteine + H(+)</text>
        <dbReference type="Rhea" id="RHEA:67020"/>
        <dbReference type="Rhea" id="RHEA-COMP:17167"/>
        <dbReference type="Rhea" id="RHEA-COMP:17168"/>
        <dbReference type="ChEBI" id="CHEBI:15378"/>
        <dbReference type="ChEBI" id="CHEBI:57856"/>
        <dbReference type="ChEBI" id="CHEBI:59789"/>
        <dbReference type="ChEBI" id="CHEBI:156461"/>
        <dbReference type="ChEBI" id="CHEBI:167609"/>
        <dbReference type="EC" id="2.1.1.57"/>
    </reaction>
</comment>
<dbReference type="GO" id="GO:0003676">
    <property type="term" value="F:nucleic acid binding"/>
    <property type="evidence" value="ECO:0007669"/>
    <property type="project" value="UniProtKB-UniRule"/>
</dbReference>
<dbReference type="EMBL" id="CCYD01003090">
    <property type="protein sequence ID" value="CEG49580.1"/>
    <property type="molecule type" value="Genomic_DNA"/>
</dbReference>
<keyword evidence="1 3" id="KW-0489">Methyltransferase</keyword>
<protein>
    <recommendedName>
        <fullName evidence="1">Cap-specific mRNA (nucleoside-2'-O-)-methyltransferase 1</fullName>
        <ecNumber evidence="1">2.1.1.57</ecNumber>
    </recommendedName>
    <alternativeName>
        <fullName evidence="1">Cap1 2'O-ribose methyltransferase 1</fullName>
    </alternativeName>
</protein>